<dbReference type="InterPro" id="IPR014710">
    <property type="entry name" value="RmlC-like_jellyroll"/>
</dbReference>
<dbReference type="Proteomes" id="UP000027466">
    <property type="component" value="Unassembled WGS sequence"/>
</dbReference>
<dbReference type="InterPro" id="IPR025979">
    <property type="entry name" value="ChrR-like_cupin_dom"/>
</dbReference>
<keyword evidence="3" id="KW-1185">Reference proteome</keyword>
<evidence type="ECO:0000313" key="3">
    <source>
        <dbReference type="Proteomes" id="UP000027466"/>
    </source>
</evidence>
<protein>
    <submittedName>
        <fullName evidence="2">Cupin</fullName>
    </submittedName>
</protein>
<dbReference type="Gene3D" id="2.60.120.10">
    <property type="entry name" value="Jelly Rolls"/>
    <property type="match status" value="1"/>
</dbReference>
<dbReference type="EMBL" id="JFHC01000061">
    <property type="protein sequence ID" value="KDR39320.1"/>
    <property type="molecule type" value="Genomic_DNA"/>
</dbReference>
<evidence type="ECO:0000259" key="1">
    <source>
        <dbReference type="Pfam" id="PF12973"/>
    </source>
</evidence>
<proteinExistence type="predicted"/>
<dbReference type="InterPro" id="IPR011051">
    <property type="entry name" value="RmlC_Cupin_sf"/>
</dbReference>
<dbReference type="Pfam" id="PF12973">
    <property type="entry name" value="Cupin_7"/>
    <property type="match status" value="1"/>
</dbReference>
<sequence length="117" mass="12769">MLPVDLHGGWQTLAGFPPGLEVKVLADDLDESARSGARTRLVRFAPGAATHSQLVHAYWEEAYVLSGDLYALADTPGRHANTPSYSCRPPGTPHGPFASAHGCVLFEVQYFMRRQHP</sequence>
<dbReference type="SUPFAM" id="SSF51182">
    <property type="entry name" value="RmlC-like cupins"/>
    <property type="match status" value="1"/>
</dbReference>
<dbReference type="STRING" id="60547.GCA_000751215_01796"/>
<feature type="domain" description="ChrR-like cupin" evidence="1">
    <location>
        <begin position="10"/>
        <end position="106"/>
    </location>
</feature>
<accession>A0A069PFF6</accession>
<evidence type="ECO:0000313" key="2">
    <source>
        <dbReference type="EMBL" id="KDR39320.1"/>
    </source>
</evidence>
<comment type="caution">
    <text evidence="2">The sequence shown here is derived from an EMBL/GenBank/DDBJ whole genome shotgun (WGS) entry which is preliminary data.</text>
</comment>
<name>A0A069PFF6_9BURK</name>
<dbReference type="AlphaFoldDB" id="A0A069PFF6"/>
<reference evidence="2 3" key="1">
    <citation type="submission" date="2014-03" db="EMBL/GenBank/DDBJ databases">
        <title>Draft Genome Sequences of Four Burkholderia Strains.</title>
        <authorList>
            <person name="Liu X.Y."/>
            <person name="Li C.X."/>
            <person name="Xu J.H."/>
        </authorList>
    </citation>
    <scope>NUCLEOTIDE SEQUENCE [LARGE SCALE GENOMIC DNA]</scope>
    <source>
        <strain evidence="2 3">DSM 50014</strain>
    </source>
</reference>
<gene>
    <name evidence="2" type="ORF">BG61_33325</name>
</gene>
<organism evidence="2 3">
    <name type="scientific">Caballeronia glathei</name>
    <dbReference type="NCBI Taxonomy" id="60547"/>
    <lineage>
        <taxon>Bacteria</taxon>
        <taxon>Pseudomonadati</taxon>
        <taxon>Pseudomonadota</taxon>
        <taxon>Betaproteobacteria</taxon>
        <taxon>Burkholderiales</taxon>
        <taxon>Burkholderiaceae</taxon>
        <taxon>Caballeronia</taxon>
    </lineage>
</organism>